<feature type="domain" description="Flagellin N-terminal" evidence="5">
    <location>
        <begin position="5"/>
        <end position="138"/>
    </location>
</feature>
<dbReference type="PANTHER" id="PTHR42792:SF2">
    <property type="entry name" value="FLAGELLIN"/>
    <property type="match status" value="1"/>
</dbReference>
<dbReference type="Gene3D" id="2.170.280.10">
    <property type="entry name" value="f41 fragment of flagellin, middle domain"/>
    <property type="match status" value="1"/>
</dbReference>
<dbReference type="InterPro" id="IPR001492">
    <property type="entry name" value="Flagellin"/>
</dbReference>
<proteinExistence type="inferred from homology"/>
<dbReference type="GO" id="GO:0009288">
    <property type="term" value="C:bacterial-type flagellum"/>
    <property type="evidence" value="ECO:0007669"/>
    <property type="project" value="UniProtKB-SubCell"/>
</dbReference>
<evidence type="ECO:0000259" key="5">
    <source>
        <dbReference type="Pfam" id="PF00669"/>
    </source>
</evidence>
<dbReference type="AlphaFoldDB" id="A0A410DRK7"/>
<dbReference type="InterPro" id="IPR046358">
    <property type="entry name" value="Flagellin_C"/>
</dbReference>
<keyword evidence="7" id="KW-0969">Cilium</keyword>
<gene>
    <name evidence="7" type="ORF">C1I91_08430</name>
</gene>
<evidence type="ECO:0000256" key="4">
    <source>
        <dbReference type="RuleBase" id="RU362073"/>
    </source>
</evidence>
<dbReference type="Pfam" id="PF00669">
    <property type="entry name" value="Flagellin_N"/>
    <property type="match status" value="1"/>
</dbReference>
<organism evidence="7 8">
    <name type="scientific">Clostridium manihotivorum</name>
    <dbReference type="NCBI Taxonomy" id="2320868"/>
    <lineage>
        <taxon>Bacteria</taxon>
        <taxon>Bacillati</taxon>
        <taxon>Bacillota</taxon>
        <taxon>Clostridia</taxon>
        <taxon>Eubacteriales</taxon>
        <taxon>Clostridiaceae</taxon>
        <taxon>Clostridium</taxon>
    </lineage>
</organism>
<dbReference type="RefSeq" id="WP_128212481.1">
    <property type="nucleotide sequence ID" value="NZ_CP025746.1"/>
</dbReference>
<dbReference type="OrthoDB" id="9796789at2"/>
<comment type="function">
    <text evidence="4">Flagellin is the subunit protein which polymerizes to form the filaments of bacterial flagella.</text>
</comment>
<dbReference type="GO" id="GO:0005576">
    <property type="term" value="C:extracellular region"/>
    <property type="evidence" value="ECO:0007669"/>
    <property type="project" value="UniProtKB-SubCell"/>
</dbReference>
<dbReference type="InterPro" id="IPR001029">
    <property type="entry name" value="Flagellin_N"/>
</dbReference>
<keyword evidence="7" id="KW-0966">Cell projection</keyword>
<evidence type="ECO:0000313" key="7">
    <source>
        <dbReference type="EMBL" id="QAA31670.1"/>
    </source>
</evidence>
<accession>A0A410DRK7</accession>
<dbReference type="Pfam" id="PF00700">
    <property type="entry name" value="Flagellin_C"/>
    <property type="match status" value="1"/>
</dbReference>
<dbReference type="SUPFAM" id="SSF64518">
    <property type="entry name" value="Phase 1 flagellin"/>
    <property type="match status" value="1"/>
</dbReference>
<sequence>MRLYHNLASLDLFRNYKKNLAGQSNSIERLSSGVKINSSKENPNAIGQSELIRLQLRGSDAAQKNVQDGVSMMQTVDGALGSVNEALQRMKELAVQANNDTLSDHDKEIVQKEIEQLKQHIDSVGSDTEFNGLKLLKSQYVTNNDQPYMQPMMSGANVGDTIDIPMYNIGTDMLKDDKGNALSGIDVTDASKSATNLKVIDDSIAQVNSIRSKYGALQNRFEVASENLSSSSEVLQRADSSLRDTDMANEMMELSKNGILVQSATALMAQTNKFPQDVLNILSRVK</sequence>
<dbReference type="KEGG" id="cmah:C1I91_08430"/>
<protein>
    <recommendedName>
        <fullName evidence="2 4">Flagellin</fullName>
    </recommendedName>
</protein>
<dbReference type="PRINTS" id="PR00207">
    <property type="entry name" value="FLAGELLIN"/>
</dbReference>
<dbReference type="Gene3D" id="1.20.120.340">
    <property type="entry name" value="Flagellar protein FliS"/>
    <property type="match status" value="1"/>
</dbReference>
<feature type="domain" description="Flagellin C-terminal" evidence="6">
    <location>
        <begin position="197"/>
        <end position="282"/>
    </location>
</feature>
<keyword evidence="7" id="KW-0282">Flagellum</keyword>
<dbReference type="EMBL" id="CP025746">
    <property type="protein sequence ID" value="QAA31670.1"/>
    <property type="molecule type" value="Genomic_DNA"/>
</dbReference>
<name>A0A410DRK7_9CLOT</name>
<keyword evidence="3 4" id="KW-0975">Bacterial flagellum</keyword>
<dbReference type="GO" id="GO:0005198">
    <property type="term" value="F:structural molecule activity"/>
    <property type="evidence" value="ECO:0007669"/>
    <property type="project" value="UniProtKB-UniRule"/>
</dbReference>
<evidence type="ECO:0000313" key="8">
    <source>
        <dbReference type="Proteomes" id="UP000286268"/>
    </source>
</evidence>
<reference evidence="7 8" key="1">
    <citation type="submission" date="2018-01" db="EMBL/GenBank/DDBJ databases">
        <title>Genome Sequencing and Assembly of Anaerobacter polyendosporus strain CT4.</title>
        <authorList>
            <person name="Tachaapaikoon C."/>
            <person name="Sutheeworapong S."/>
            <person name="Jenjaroenpun P."/>
            <person name="Wongsurawat T."/>
            <person name="Nookeaw I."/>
            <person name="Cheawchanlertfa P."/>
            <person name="Kosugi A."/>
            <person name="Cheevadhanarak S."/>
            <person name="Ratanakhanokchai K."/>
        </authorList>
    </citation>
    <scope>NUCLEOTIDE SEQUENCE [LARGE SCALE GENOMIC DNA]</scope>
    <source>
        <strain evidence="7 8">CT4</strain>
    </source>
</reference>
<dbReference type="Proteomes" id="UP000286268">
    <property type="component" value="Chromosome"/>
</dbReference>
<comment type="similarity">
    <text evidence="1 4">Belongs to the bacterial flagellin family.</text>
</comment>
<dbReference type="Gene3D" id="1.20.1330.10">
    <property type="entry name" value="f41 fragment of flagellin, N-terminal domain"/>
    <property type="match status" value="2"/>
</dbReference>
<evidence type="ECO:0000259" key="6">
    <source>
        <dbReference type="Pfam" id="PF00700"/>
    </source>
</evidence>
<evidence type="ECO:0000256" key="3">
    <source>
        <dbReference type="ARBA" id="ARBA00023143"/>
    </source>
</evidence>
<keyword evidence="4" id="KW-0964">Secreted</keyword>
<evidence type="ECO:0000256" key="1">
    <source>
        <dbReference type="ARBA" id="ARBA00005709"/>
    </source>
</evidence>
<evidence type="ECO:0000256" key="2">
    <source>
        <dbReference type="ARBA" id="ARBA00020110"/>
    </source>
</evidence>
<keyword evidence="8" id="KW-1185">Reference proteome</keyword>
<dbReference type="PANTHER" id="PTHR42792">
    <property type="entry name" value="FLAGELLIN"/>
    <property type="match status" value="1"/>
</dbReference>
<comment type="subcellular location">
    <subcellularLocation>
        <location evidence="4">Secreted</location>
    </subcellularLocation>
    <subcellularLocation>
        <location evidence="4">Bacterial flagellum</location>
    </subcellularLocation>
</comment>